<evidence type="ECO:0000313" key="4">
    <source>
        <dbReference type="Proteomes" id="UP001225596"/>
    </source>
</evidence>
<dbReference type="PROSITE" id="PS51352">
    <property type="entry name" value="THIOREDOXIN_2"/>
    <property type="match status" value="1"/>
</dbReference>
<feature type="domain" description="Thioredoxin" evidence="2">
    <location>
        <begin position="15"/>
        <end position="163"/>
    </location>
</feature>
<comment type="caution">
    <text evidence="3">The sequence shown here is derived from an EMBL/GenBank/DDBJ whole genome shotgun (WGS) entry which is preliminary data.</text>
</comment>
<feature type="chain" id="PRO_5045960181" description="Thioredoxin domain-containing protein" evidence="1">
    <location>
        <begin position="23"/>
        <end position="163"/>
    </location>
</feature>
<evidence type="ECO:0000313" key="3">
    <source>
        <dbReference type="EMBL" id="MDQ9171200.1"/>
    </source>
</evidence>
<name>A0ABU1BQC5_9BURK</name>
<feature type="signal peptide" evidence="1">
    <location>
        <begin position="1"/>
        <end position="22"/>
    </location>
</feature>
<dbReference type="InterPro" id="IPR036249">
    <property type="entry name" value="Thioredoxin-like_sf"/>
</dbReference>
<keyword evidence="4" id="KW-1185">Reference proteome</keyword>
<dbReference type="EMBL" id="JAUYVH010000007">
    <property type="protein sequence ID" value="MDQ9171200.1"/>
    <property type="molecule type" value="Genomic_DNA"/>
</dbReference>
<dbReference type="RefSeq" id="WP_338437135.1">
    <property type="nucleotide sequence ID" value="NZ_JAUYVH010000007.1"/>
</dbReference>
<evidence type="ECO:0000259" key="2">
    <source>
        <dbReference type="PROSITE" id="PS51352"/>
    </source>
</evidence>
<gene>
    <name evidence="3" type="ORF">Q8A64_12370</name>
</gene>
<dbReference type="Gene3D" id="3.40.30.10">
    <property type="entry name" value="Glutaredoxin"/>
    <property type="match status" value="1"/>
</dbReference>
<organism evidence="3 4">
    <name type="scientific">Keguizhuia sedimenti</name>
    <dbReference type="NCBI Taxonomy" id="3064264"/>
    <lineage>
        <taxon>Bacteria</taxon>
        <taxon>Pseudomonadati</taxon>
        <taxon>Pseudomonadota</taxon>
        <taxon>Betaproteobacteria</taxon>
        <taxon>Burkholderiales</taxon>
        <taxon>Oxalobacteraceae</taxon>
        <taxon>Keguizhuia</taxon>
    </lineage>
</organism>
<dbReference type="InterPro" id="IPR013766">
    <property type="entry name" value="Thioredoxin_domain"/>
</dbReference>
<dbReference type="SUPFAM" id="SSF52833">
    <property type="entry name" value="Thioredoxin-like"/>
    <property type="match status" value="1"/>
</dbReference>
<dbReference type="Proteomes" id="UP001225596">
    <property type="component" value="Unassembled WGS sequence"/>
</dbReference>
<keyword evidence="1" id="KW-0732">Signal</keyword>
<sequence length="163" mass="18368">MMTKFMHLIFKLCLLLPGMSLAAAPLQPFEPDSLQNIVKQHQGKPFVLFVWSLDCVYCQASLDHLAQAKRDNKALTVVTLSTDAASDPEAAPMMQKRLSELNLTRDAWAYGSATPEKLKYALDPKWYGEKPRSYWFNAQGERVAYSGVLNAATIKRLYKQVAK</sequence>
<proteinExistence type="predicted"/>
<protein>
    <recommendedName>
        <fullName evidence="2">Thioredoxin domain-containing protein</fullName>
    </recommendedName>
</protein>
<reference evidence="3 4" key="1">
    <citation type="submission" date="2023-08" db="EMBL/GenBank/DDBJ databases">
        <title>Oxalobacteraceae gen .nov., isolated from river sludge outside the plant.</title>
        <authorList>
            <person name="Zhao S.Y."/>
        </authorList>
    </citation>
    <scope>NUCLEOTIDE SEQUENCE [LARGE SCALE GENOMIC DNA]</scope>
    <source>
        <strain evidence="3 4">R-40</strain>
    </source>
</reference>
<evidence type="ECO:0000256" key="1">
    <source>
        <dbReference type="SAM" id="SignalP"/>
    </source>
</evidence>
<accession>A0ABU1BQC5</accession>